<feature type="region of interest" description="Disordered" evidence="1">
    <location>
        <begin position="1"/>
        <end position="195"/>
    </location>
</feature>
<dbReference type="RefSeq" id="XP_042924395.1">
    <property type="nucleotide sequence ID" value="XM_043063689.1"/>
</dbReference>
<dbReference type="KEGG" id="cre:CHLRE_06g305400v5"/>
<dbReference type="ExpressionAtlas" id="A0A2K3DRA4">
    <property type="expression patterns" value="baseline and differential"/>
</dbReference>
<feature type="region of interest" description="Disordered" evidence="1">
    <location>
        <begin position="345"/>
        <end position="364"/>
    </location>
</feature>
<feature type="compositionally biased region" description="Gly residues" evidence="1">
    <location>
        <begin position="571"/>
        <end position="580"/>
    </location>
</feature>
<dbReference type="EMBL" id="CM008967">
    <property type="protein sequence ID" value="PNW83064.1"/>
    <property type="molecule type" value="Genomic_DNA"/>
</dbReference>
<feature type="region of interest" description="Disordered" evidence="1">
    <location>
        <begin position="256"/>
        <end position="291"/>
    </location>
</feature>
<evidence type="ECO:0000256" key="1">
    <source>
        <dbReference type="SAM" id="MobiDB-lite"/>
    </source>
</evidence>
<dbReference type="GeneID" id="5716896"/>
<dbReference type="OrthoDB" id="551345at2759"/>
<dbReference type="PaxDb" id="3055-EDP04977"/>
<gene>
    <name evidence="2" type="ORF">CHLRE_06g305400v5</name>
</gene>
<feature type="compositionally biased region" description="Low complexity" evidence="1">
    <location>
        <begin position="440"/>
        <end position="449"/>
    </location>
</feature>
<sequence>MLCGCLPMGGGDRRSVTTRTAAPKPRPKSATNGKGRPKSGVKDPENLYANGLVVTSAKKGKLAPEPAPRRGRRNRGDDGEDADENAPSDEEEDPNSNAILRPRTAGGSVIAVGAPPAAAPPSPLRSRLAAAGSATGPSGPGPSRLGVSSGPSASLGSGVGAARPAFSASPFDPRPAPVRLDEPLPPAPAASGPSAVSIIDAKKKEAEETKDAATRLRELQERNRLKSAGGLGLGLGLGATTPPSQGGGMGMGMGIGGGGWPAQPHHPHQSQFPHDMSALPGGGSSGVHGEASFTAGAKPRLAPLGGPGSGAGAAGHQAAAAAAAASLGINSKTNLTWLVESPVGSRQSSVSAPHGAAGIPGSLPSVSQHSLSVAAAEAGGHHTHSRFAQQPQAPQAAAPTAYPALRNSAAQLEAQLLAAAASPPRHAAGGGTGFGSAVGSAAGTASGAAPGAGGSGSAGHSASGEQAVFAFASHIPLPGARPGNRPGGAAGSSLAPLEGQQQQQQQQQHHHSTPGSLGGGLGAAHVSHGAAGYHSQSLSGTGGGGANFDGLAAGSAAGAGGGRGLQHQGSSGKGSFGRGGMQAPPQGPNLTASTPHESGLTRTTPLGGGGGGGGFGLAAESYGARPVTPAERRKEAAAANEAMLSSLLGGAGGGVDFASVKAHGVSAGADLERFDRVTEAMGRLDDLLAAPPPSSAMRPRTALKSENPAADFLGATAPAGSGMGAGVSAW</sequence>
<proteinExistence type="predicted"/>
<evidence type="ECO:0000313" key="2">
    <source>
        <dbReference type="EMBL" id="PNW83064.1"/>
    </source>
</evidence>
<accession>A0A2K3DRA4</accession>
<feature type="region of interest" description="Disordered" evidence="1">
    <location>
        <begin position="558"/>
        <end position="614"/>
    </location>
</feature>
<reference evidence="2 3" key="1">
    <citation type="journal article" date="2007" name="Science">
        <title>The Chlamydomonas genome reveals the evolution of key animal and plant functions.</title>
        <authorList>
            <person name="Merchant S.S."/>
            <person name="Prochnik S.E."/>
            <person name="Vallon O."/>
            <person name="Harris E.H."/>
            <person name="Karpowicz S.J."/>
            <person name="Witman G.B."/>
            <person name="Terry A."/>
            <person name="Salamov A."/>
            <person name="Fritz-Laylin L.K."/>
            <person name="Marechal-Drouard L."/>
            <person name="Marshall W.F."/>
            <person name="Qu L.H."/>
            <person name="Nelson D.R."/>
            <person name="Sanderfoot A.A."/>
            <person name="Spalding M.H."/>
            <person name="Kapitonov V.V."/>
            <person name="Ren Q."/>
            <person name="Ferris P."/>
            <person name="Lindquist E."/>
            <person name="Shapiro H."/>
            <person name="Lucas S.M."/>
            <person name="Grimwood J."/>
            <person name="Schmutz J."/>
            <person name="Cardol P."/>
            <person name="Cerutti H."/>
            <person name="Chanfreau G."/>
            <person name="Chen C.L."/>
            <person name="Cognat V."/>
            <person name="Croft M.T."/>
            <person name="Dent R."/>
            <person name="Dutcher S."/>
            <person name="Fernandez E."/>
            <person name="Fukuzawa H."/>
            <person name="Gonzalez-Ballester D."/>
            <person name="Gonzalez-Halphen D."/>
            <person name="Hallmann A."/>
            <person name="Hanikenne M."/>
            <person name="Hippler M."/>
            <person name="Inwood W."/>
            <person name="Jabbari K."/>
            <person name="Kalanon M."/>
            <person name="Kuras R."/>
            <person name="Lefebvre P.A."/>
            <person name="Lemaire S.D."/>
            <person name="Lobanov A.V."/>
            <person name="Lohr M."/>
            <person name="Manuell A."/>
            <person name="Meier I."/>
            <person name="Mets L."/>
            <person name="Mittag M."/>
            <person name="Mittelmeier T."/>
            <person name="Moroney J.V."/>
            <person name="Moseley J."/>
            <person name="Napoli C."/>
            <person name="Nedelcu A.M."/>
            <person name="Niyogi K."/>
            <person name="Novoselov S.V."/>
            <person name="Paulsen I.T."/>
            <person name="Pazour G."/>
            <person name="Purton S."/>
            <person name="Ral J.P."/>
            <person name="Riano-Pachon D.M."/>
            <person name="Riekhof W."/>
            <person name="Rymarquis L."/>
            <person name="Schroda M."/>
            <person name="Stern D."/>
            <person name="Umen J."/>
            <person name="Willows R."/>
            <person name="Wilson N."/>
            <person name="Zimmer S.L."/>
            <person name="Allmer J."/>
            <person name="Balk J."/>
            <person name="Bisova K."/>
            <person name="Chen C.J."/>
            <person name="Elias M."/>
            <person name="Gendler K."/>
            <person name="Hauser C."/>
            <person name="Lamb M.R."/>
            <person name="Ledford H."/>
            <person name="Long J.C."/>
            <person name="Minagawa J."/>
            <person name="Page M.D."/>
            <person name="Pan J."/>
            <person name="Pootakham W."/>
            <person name="Roje S."/>
            <person name="Rose A."/>
            <person name="Stahlberg E."/>
            <person name="Terauchi A.M."/>
            <person name="Yang P."/>
            <person name="Ball S."/>
            <person name="Bowler C."/>
            <person name="Dieckmann C.L."/>
            <person name="Gladyshev V.N."/>
            <person name="Green P."/>
            <person name="Jorgensen R."/>
            <person name="Mayfield S."/>
            <person name="Mueller-Roeber B."/>
            <person name="Rajamani S."/>
            <person name="Sayre R.T."/>
            <person name="Brokstein P."/>
            <person name="Dubchak I."/>
            <person name="Goodstein D."/>
            <person name="Hornick L."/>
            <person name="Huang Y.W."/>
            <person name="Jhaveri J."/>
            <person name="Luo Y."/>
            <person name="Martinez D."/>
            <person name="Ngau W.C."/>
            <person name="Otillar B."/>
            <person name="Poliakov A."/>
            <person name="Porter A."/>
            <person name="Szajkowski L."/>
            <person name="Werner G."/>
            <person name="Zhou K."/>
            <person name="Grigoriev I.V."/>
            <person name="Rokhsar D.S."/>
            <person name="Grossman A.R."/>
        </authorList>
    </citation>
    <scope>NUCLEOTIDE SEQUENCE [LARGE SCALE GENOMIC DNA]</scope>
    <source>
        <strain evidence="3">CC-503</strain>
    </source>
</reference>
<feature type="compositionally biased region" description="Low complexity" evidence="1">
    <location>
        <begin position="388"/>
        <end position="401"/>
    </location>
</feature>
<feature type="compositionally biased region" description="Acidic residues" evidence="1">
    <location>
        <begin position="78"/>
        <end position="94"/>
    </location>
</feature>
<dbReference type="Proteomes" id="UP000006906">
    <property type="component" value="Chromosome 6"/>
</dbReference>
<feature type="region of interest" description="Disordered" evidence="1">
    <location>
        <begin position="370"/>
        <end position="401"/>
    </location>
</feature>
<feature type="compositionally biased region" description="Polar residues" evidence="1">
    <location>
        <begin position="588"/>
        <end position="604"/>
    </location>
</feature>
<feature type="region of interest" description="Disordered" evidence="1">
    <location>
        <begin position="440"/>
        <end position="462"/>
    </location>
</feature>
<dbReference type="AlphaFoldDB" id="A0A2K3DRA4"/>
<dbReference type="InParanoid" id="A0A2K3DRA4"/>
<evidence type="ECO:0000313" key="3">
    <source>
        <dbReference type="Proteomes" id="UP000006906"/>
    </source>
</evidence>
<feature type="compositionally biased region" description="Low complexity" evidence="1">
    <location>
        <begin position="124"/>
        <end position="143"/>
    </location>
</feature>
<organism evidence="2 3">
    <name type="scientific">Chlamydomonas reinhardtii</name>
    <name type="common">Chlamydomonas smithii</name>
    <dbReference type="NCBI Taxonomy" id="3055"/>
    <lineage>
        <taxon>Eukaryota</taxon>
        <taxon>Viridiplantae</taxon>
        <taxon>Chlorophyta</taxon>
        <taxon>core chlorophytes</taxon>
        <taxon>Chlorophyceae</taxon>
        <taxon>CS clade</taxon>
        <taxon>Chlamydomonadales</taxon>
        <taxon>Chlamydomonadaceae</taxon>
        <taxon>Chlamydomonas</taxon>
    </lineage>
</organism>
<feature type="region of interest" description="Disordered" evidence="1">
    <location>
        <begin position="475"/>
        <end position="535"/>
    </location>
</feature>
<protein>
    <submittedName>
        <fullName evidence="2">Uncharacterized protein</fullName>
    </submittedName>
</protein>
<name>A0A2K3DRA4_CHLRE</name>
<keyword evidence="3" id="KW-1185">Reference proteome</keyword>
<dbReference type="Gramene" id="PNW83064">
    <property type="protein sequence ID" value="PNW83064"/>
    <property type="gene ID" value="CHLRE_06g305400v5"/>
</dbReference>